<dbReference type="Proteomes" id="UP000185612">
    <property type="component" value="Unassembled WGS sequence"/>
</dbReference>
<dbReference type="InterPro" id="IPR000843">
    <property type="entry name" value="HTH_LacI"/>
</dbReference>
<dbReference type="PROSITE" id="PS00356">
    <property type="entry name" value="HTH_LACI_1"/>
    <property type="match status" value="1"/>
</dbReference>
<dbReference type="EMBL" id="MQVS01000002">
    <property type="protein sequence ID" value="OKL52442.1"/>
    <property type="molecule type" value="Genomic_DNA"/>
</dbReference>
<gene>
    <name evidence="5" type="ORF">BSZ40_02955</name>
</gene>
<dbReference type="AlphaFoldDB" id="A0A1Q5PYA0"/>
<dbReference type="OrthoDB" id="37081at2"/>
<reference evidence="6" key="1">
    <citation type="submission" date="2016-12" db="EMBL/GenBank/DDBJ databases">
        <authorList>
            <person name="Meng X."/>
        </authorList>
    </citation>
    <scope>NUCLEOTIDE SEQUENCE [LARGE SCALE GENOMIC DNA]</scope>
    <source>
        <strain evidence="6">DSM 20732</strain>
    </source>
</reference>
<accession>A0A1Q5PYA0</accession>
<dbReference type="Gene3D" id="1.10.260.40">
    <property type="entry name" value="lambda repressor-like DNA-binding domains"/>
    <property type="match status" value="1"/>
</dbReference>
<dbReference type="Pfam" id="PF13377">
    <property type="entry name" value="Peripla_BP_3"/>
    <property type="match status" value="1"/>
</dbReference>
<keyword evidence="6" id="KW-1185">Reference proteome</keyword>
<dbReference type="GO" id="GO:0003700">
    <property type="term" value="F:DNA-binding transcription factor activity"/>
    <property type="evidence" value="ECO:0007669"/>
    <property type="project" value="TreeGrafter"/>
</dbReference>
<dbReference type="InterPro" id="IPR046335">
    <property type="entry name" value="LacI/GalR-like_sensor"/>
</dbReference>
<organism evidence="5 6">
    <name type="scientific">Buchananella hordeovulneris</name>
    <dbReference type="NCBI Taxonomy" id="52770"/>
    <lineage>
        <taxon>Bacteria</taxon>
        <taxon>Bacillati</taxon>
        <taxon>Actinomycetota</taxon>
        <taxon>Actinomycetes</taxon>
        <taxon>Actinomycetales</taxon>
        <taxon>Actinomycetaceae</taxon>
        <taxon>Buchananella</taxon>
    </lineage>
</organism>
<dbReference type="SMART" id="SM00354">
    <property type="entry name" value="HTH_LACI"/>
    <property type="match status" value="1"/>
</dbReference>
<evidence type="ECO:0000313" key="5">
    <source>
        <dbReference type="EMBL" id="OKL52442.1"/>
    </source>
</evidence>
<dbReference type="SUPFAM" id="SSF47413">
    <property type="entry name" value="lambda repressor-like DNA-binding domains"/>
    <property type="match status" value="1"/>
</dbReference>
<dbReference type="STRING" id="52770.BSZ40_02955"/>
<name>A0A1Q5PYA0_9ACTO</name>
<dbReference type="Pfam" id="PF00356">
    <property type="entry name" value="LacI"/>
    <property type="match status" value="1"/>
</dbReference>
<proteinExistence type="predicted"/>
<keyword evidence="2" id="KW-0238">DNA-binding</keyword>
<keyword evidence="1" id="KW-0805">Transcription regulation</keyword>
<dbReference type="InterPro" id="IPR010982">
    <property type="entry name" value="Lambda_DNA-bd_dom_sf"/>
</dbReference>
<comment type="caution">
    <text evidence="5">The sequence shown here is derived from an EMBL/GenBank/DDBJ whole genome shotgun (WGS) entry which is preliminary data.</text>
</comment>
<dbReference type="InterPro" id="IPR028082">
    <property type="entry name" value="Peripla_BP_I"/>
</dbReference>
<dbReference type="SUPFAM" id="SSF53822">
    <property type="entry name" value="Periplasmic binding protein-like I"/>
    <property type="match status" value="1"/>
</dbReference>
<dbReference type="RefSeq" id="WP_073823143.1">
    <property type="nucleotide sequence ID" value="NZ_MQVS01000002.1"/>
</dbReference>
<evidence type="ECO:0000256" key="3">
    <source>
        <dbReference type="ARBA" id="ARBA00023163"/>
    </source>
</evidence>
<evidence type="ECO:0000256" key="2">
    <source>
        <dbReference type="ARBA" id="ARBA00023125"/>
    </source>
</evidence>
<dbReference type="Gene3D" id="3.40.50.2300">
    <property type="match status" value="2"/>
</dbReference>
<dbReference type="PANTHER" id="PTHR30146:SF109">
    <property type="entry name" value="HTH-TYPE TRANSCRIPTIONAL REGULATOR GALS"/>
    <property type="match status" value="1"/>
</dbReference>
<dbReference type="CDD" id="cd06267">
    <property type="entry name" value="PBP1_LacI_sugar_binding-like"/>
    <property type="match status" value="1"/>
</dbReference>
<evidence type="ECO:0000313" key="6">
    <source>
        <dbReference type="Proteomes" id="UP000185612"/>
    </source>
</evidence>
<keyword evidence="3" id="KW-0804">Transcription</keyword>
<evidence type="ECO:0000259" key="4">
    <source>
        <dbReference type="PROSITE" id="PS50932"/>
    </source>
</evidence>
<dbReference type="PROSITE" id="PS50932">
    <property type="entry name" value="HTH_LACI_2"/>
    <property type="match status" value="1"/>
</dbReference>
<sequence length="326" mass="34350">MKDVAARAAVSIGTVSHVLNHPERVASTTRARVEAAIVELGFVPSEAARRLRRGSSPLVGVIVLDLGNPLCAATVRAIEDELRQQVGCLPIIYSSDGRAESEAEIMRTLAAQEVRAAVVWASEATAANLPILTARNIHTVLIDHPPLPTTSTVQVDDEAGAATAVAHLLAQGHRRIGLINGPTWSPQAQTRRAGAVRALQEADLAPAEALVEVSPSVTGRGFTAADGSAAAAELLSLPARPTGIFCAGDLLAIGAMREIKRRGHRVPDDFAVVGYDDIFVAGELITPLTTVRWPAQELGRAAAQLIEQQTVGHVSFTPQLVIRESA</sequence>
<evidence type="ECO:0000256" key="1">
    <source>
        <dbReference type="ARBA" id="ARBA00023015"/>
    </source>
</evidence>
<protein>
    <recommendedName>
        <fullName evidence="4">HTH lacI-type domain-containing protein</fullName>
    </recommendedName>
</protein>
<dbReference type="PANTHER" id="PTHR30146">
    <property type="entry name" value="LACI-RELATED TRANSCRIPTIONAL REPRESSOR"/>
    <property type="match status" value="1"/>
</dbReference>
<dbReference type="GO" id="GO:0000976">
    <property type="term" value="F:transcription cis-regulatory region binding"/>
    <property type="evidence" value="ECO:0007669"/>
    <property type="project" value="TreeGrafter"/>
</dbReference>
<feature type="domain" description="HTH lacI-type" evidence="4">
    <location>
        <begin position="1"/>
        <end position="53"/>
    </location>
</feature>
<dbReference type="CDD" id="cd01392">
    <property type="entry name" value="HTH_LacI"/>
    <property type="match status" value="1"/>
</dbReference>